<dbReference type="GO" id="GO:0000981">
    <property type="term" value="F:DNA-binding transcription factor activity, RNA polymerase II-specific"/>
    <property type="evidence" value="ECO:0007669"/>
    <property type="project" value="TreeGrafter"/>
</dbReference>
<comment type="caution">
    <text evidence="8">The sequence shown here is derived from an EMBL/GenBank/DDBJ whole genome shotgun (WGS) entry which is preliminary data.</text>
</comment>
<comment type="similarity">
    <text evidence="1 6">Belongs to the E2F/DP family.</text>
</comment>
<keyword evidence="4 6" id="KW-0804">Transcription</keyword>
<evidence type="ECO:0000313" key="9">
    <source>
        <dbReference type="Proteomes" id="UP001237642"/>
    </source>
</evidence>
<accession>A0AAD8H4Y2</accession>
<dbReference type="SMART" id="SM01372">
    <property type="entry name" value="E2F_TDP"/>
    <property type="match status" value="2"/>
</dbReference>
<dbReference type="GO" id="GO:0090575">
    <property type="term" value="C:RNA polymerase II transcription regulator complex"/>
    <property type="evidence" value="ECO:0007669"/>
    <property type="project" value="TreeGrafter"/>
</dbReference>
<dbReference type="InterPro" id="IPR036390">
    <property type="entry name" value="WH_DNA-bd_sf"/>
</dbReference>
<evidence type="ECO:0000259" key="7">
    <source>
        <dbReference type="SMART" id="SM01372"/>
    </source>
</evidence>
<evidence type="ECO:0000256" key="5">
    <source>
        <dbReference type="ARBA" id="ARBA00023306"/>
    </source>
</evidence>
<feature type="domain" description="E2F/DP family winged-helix DNA-binding" evidence="7">
    <location>
        <begin position="148"/>
        <end position="228"/>
    </location>
</feature>
<dbReference type="AlphaFoldDB" id="A0AAD8H4Y2"/>
<comment type="subcellular location">
    <subcellularLocation>
        <location evidence="6">Nucleus</location>
    </subcellularLocation>
</comment>
<keyword evidence="9" id="KW-1185">Reference proteome</keyword>
<keyword evidence="5" id="KW-0131">Cell cycle</keyword>
<reference evidence="8" key="1">
    <citation type="submission" date="2023-02" db="EMBL/GenBank/DDBJ databases">
        <title>Genome of toxic invasive species Heracleum sosnowskyi carries increased number of genes despite the absence of recent whole-genome duplications.</title>
        <authorList>
            <person name="Schelkunov M."/>
            <person name="Shtratnikova V."/>
            <person name="Makarenko M."/>
            <person name="Klepikova A."/>
            <person name="Omelchenko D."/>
            <person name="Novikova G."/>
            <person name="Obukhova E."/>
            <person name="Bogdanov V."/>
            <person name="Penin A."/>
            <person name="Logacheva M."/>
        </authorList>
    </citation>
    <scope>NUCLEOTIDE SEQUENCE</scope>
    <source>
        <strain evidence="8">Hsosn_3</strain>
        <tissue evidence="8">Leaf</tissue>
    </source>
</reference>
<sequence>MAQFSSNTIHSQSLNPSYSRKQQSLGLLCSSFLSLYDRDGVETIGLDDARARLGVGRRRIYDILNILESIGLLTKKGKNHYSWKGFGVLPKTLQLLKQEGPKDSYTSFDENVFLKACDDVSSSQNDKSNGSSVSKLSRIEPFKSDNRIMGSCLGLLTQNFVKIFLCSDVEMILLDDAAKILLGDVQDPLVIKAKMRRLYEIANVLSSMNFIEKTRHPETRKPAFRWIGIRGEPQMATTNELVPVSKKRIFGNELPDTSCIKRRVVAPSTNAATDPTTVTQSQANERIVCTTSKKVVDETDLKERSRGNVQKYQFGPFSMTYVPNDKPKTNNNGVRDWESLAVTYSPQYHNQAVRDIFRHFMGAWNSYHSQVAGENPL</sequence>
<dbReference type="PANTHER" id="PTHR12081">
    <property type="entry name" value="TRANSCRIPTION FACTOR E2F"/>
    <property type="match status" value="1"/>
</dbReference>
<name>A0AAD8H4Y2_9APIA</name>
<protein>
    <submittedName>
        <fullName evidence="8">E2F transcription factor-like</fullName>
    </submittedName>
</protein>
<evidence type="ECO:0000256" key="6">
    <source>
        <dbReference type="RuleBase" id="RU003796"/>
    </source>
</evidence>
<evidence type="ECO:0000256" key="4">
    <source>
        <dbReference type="ARBA" id="ARBA00023163"/>
    </source>
</evidence>
<evidence type="ECO:0000256" key="1">
    <source>
        <dbReference type="ARBA" id="ARBA00010940"/>
    </source>
</evidence>
<proteinExistence type="inferred from homology"/>
<dbReference type="EMBL" id="JAUIZM010000010">
    <property type="protein sequence ID" value="KAK1359726.1"/>
    <property type="molecule type" value="Genomic_DNA"/>
</dbReference>
<dbReference type="FunFam" id="1.10.10.10:FF:000295">
    <property type="entry name" value="E2F transcription factor-like E2FE"/>
    <property type="match status" value="1"/>
</dbReference>
<evidence type="ECO:0000256" key="3">
    <source>
        <dbReference type="ARBA" id="ARBA00023125"/>
    </source>
</evidence>
<dbReference type="InterPro" id="IPR003316">
    <property type="entry name" value="E2F_WHTH_DNA-bd_dom"/>
</dbReference>
<dbReference type="InterPro" id="IPR036388">
    <property type="entry name" value="WH-like_DNA-bd_sf"/>
</dbReference>
<organism evidence="8 9">
    <name type="scientific">Heracleum sosnowskyi</name>
    <dbReference type="NCBI Taxonomy" id="360622"/>
    <lineage>
        <taxon>Eukaryota</taxon>
        <taxon>Viridiplantae</taxon>
        <taxon>Streptophyta</taxon>
        <taxon>Embryophyta</taxon>
        <taxon>Tracheophyta</taxon>
        <taxon>Spermatophyta</taxon>
        <taxon>Magnoliopsida</taxon>
        <taxon>eudicotyledons</taxon>
        <taxon>Gunneridae</taxon>
        <taxon>Pentapetalae</taxon>
        <taxon>asterids</taxon>
        <taxon>campanulids</taxon>
        <taxon>Apiales</taxon>
        <taxon>Apiaceae</taxon>
        <taxon>Apioideae</taxon>
        <taxon>apioid superclade</taxon>
        <taxon>Tordylieae</taxon>
        <taxon>Tordyliinae</taxon>
        <taxon>Heracleum</taxon>
    </lineage>
</organism>
<reference evidence="8" key="2">
    <citation type="submission" date="2023-05" db="EMBL/GenBank/DDBJ databases">
        <authorList>
            <person name="Schelkunov M.I."/>
        </authorList>
    </citation>
    <scope>NUCLEOTIDE SEQUENCE</scope>
    <source>
        <strain evidence="8">Hsosn_3</strain>
        <tissue evidence="8">Leaf</tissue>
    </source>
</reference>
<keyword evidence="6" id="KW-0539">Nucleus</keyword>
<feature type="domain" description="E2F/DP family winged-helix DNA-binding" evidence="7">
    <location>
        <begin position="20"/>
        <end position="85"/>
    </location>
</feature>
<gene>
    <name evidence="8" type="ORF">POM88_044200</name>
</gene>
<keyword evidence="3 6" id="KW-0238">DNA-binding</keyword>
<dbReference type="PANTHER" id="PTHR12081:SF106">
    <property type="entry name" value="E2F TRANSCRIPTION FACTOR-LIKE E2FE"/>
    <property type="match status" value="1"/>
</dbReference>
<keyword evidence="2 6" id="KW-0805">Transcription regulation</keyword>
<dbReference type="SUPFAM" id="SSF46785">
    <property type="entry name" value="Winged helix' DNA-binding domain"/>
    <property type="match status" value="2"/>
</dbReference>
<dbReference type="GO" id="GO:0000978">
    <property type="term" value="F:RNA polymerase II cis-regulatory region sequence-specific DNA binding"/>
    <property type="evidence" value="ECO:0007669"/>
    <property type="project" value="InterPro"/>
</dbReference>
<evidence type="ECO:0000256" key="2">
    <source>
        <dbReference type="ARBA" id="ARBA00023015"/>
    </source>
</evidence>
<evidence type="ECO:0000313" key="8">
    <source>
        <dbReference type="EMBL" id="KAK1359726.1"/>
    </source>
</evidence>
<dbReference type="Proteomes" id="UP001237642">
    <property type="component" value="Unassembled WGS sequence"/>
</dbReference>
<dbReference type="InterPro" id="IPR015633">
    <property type="entry name" value="E2F"/>
</dbReference>
<dbReference type="Pfam" id="PF02319">
    <property type="entry name" value="WHD_E2F_TDP"/>
    <property type="match status" value="2"/>
</dbReference>
<dbReference type="Gene3D" id="1.10.10.10">
    <property type="entry name" value="Winged helix-like DNA-binding domain superfamily/Winged helix DNA-binding domain"/>
    <property type="match status" value="2"/>
</dbReference>